<proteinExistence type="predicted"/>
<keyword evidence="2" id="KW-0511">Multifunctional enzyme</keyword>
<dbReference type="Pfam" id="PF17919">
    <property type="entry name" value="RT_RNaseH_2"/>
    <property type="match status" value="1"/>
</dbReference>
<dbReference type="InterPro" id="IPR036397">
    <property type="entry name" value="RNaseH_sf"/>
</dbReference>
<dbReference type="Gene3D" id="1.10.340.70">
    <property type="match status" value="1"/>
</dbReference>
<keyword evidence="8" id="KW-1185">Reference proteome</keyword>
<evidence type="ECO:0000313" key="9">
    <source>
        <dbReference type="RefSeq" id="XP_018493794.2"/>
    </source>
</evidence>
<feature type="compositionally biased region" description="Low complexity" evidence="4">
    <location>
        <begin position="1444"/>
        <end position="1460"/>
    </location>
</feature>
<dbReference type="InterPro" id="IPR041588">
    <property type="entry name" value="Integrase_H2C2"/>
</dbReference>
<dbReference type="Pfam" id="PF00078">
    <property type="entry name" value="RVT_1"/>
    <property type="match status" value="1"/>
</dbReference>
<dbReference type="Gene3D" id="3.30.420.10">
    <property type="entry name" value="Ribonuclease H-like superfamily/Ribonuclease H"/>
    <property type="match status" value="1"/>
</dbReference>
<dbReference type="GeneID" id="108863746"/>
<dbReference type="Gene3D" id="3.10.10.10">
    <property type="entry name" value="HIV Type 1 Reverse Transcriptase, subunit A, domain 1"/>
    <property type="match status" value="1"/>
</dbReference>
<evidence type="ECO:0000259" key="5">
    <source>
        <dbReference type="PROSITE" id="PS50158"/>
    </source>
</evidence>
<dbReference type="CDD" id="cd09274">
    <property type="entry name" value="RNase_HI_RT_Ty3"/>
    <property type="match status" value="1"/>
</dbReference>
<evidence type="ECO:0000256" key="3">
    <source>
        <dbReference type="PROSITE-ProRule" id="PRU00047"/>
    </source>
</evidence>
<dbReference type="GO" id="GO:0003676">
    <property type="term" value="F:nucleic acid binding"/>
    <property type="evidence" value="ECO:0007669"/>
    <property type="project" value="InterPro"/>
</dbReference>
<dbReference type="GO" id="GO:0042575">
    <property type="term" value="C:DNA polymerase complex"/>
    <property type="evidence" value="ECO:0007669"/>
    <property type="project" value="UniProtKB-ARBA"/>
</dbReference>
<keyword evidence="3" id="KW-0862">Zinc</keyword>
<dbReference type="InterPro" id="IPR041577">
    <property type="entry name" value="RT_RNaseH_2"/>
</dbReference>
<evidence type="ECO:0000256" key="1">
    <source>
        <dbReference type="ARBA" id="ARBA00012493"/>
    </source>
</evidence>
<dbReference type="EC" id="2.7.7.49" evidence="1"/>
<evidence type="ECO:0000313" key="8">
    <source>
        <dbReference type="Proteomes" id="UP000694867"/>
    </source>
</evidence>
<dbReference type="InterPro" id="IPR000477">
    <property type="entry name" value="RT_dom"/>
</dbReference>
<dbReference type="Proteomes" id="UP000694867">
    <property type="component" value="Unplaced"/>
</dbReference>
<dbReference type="KEGG" id="goe:108863746"/>
<dbReference type="CDD" id="cd01647">
    <property type="entry name" value="RT_LTR"/>
    <property type="match status" value="1"/>
</dbReference>
<dbReference type="SUPFAM" id="SSF56672">
    <property type="entry name" value="DNA/RNA polymerases"/>
    <property type="match status" value="1"/>
</dbReference>
<dbReference type="PROSITE" id="PS50994">
    <property type="entry name" value="INTEGRASE"/>
    <property type="match status" value="1"/>
</dbReference>
<feature type="domain" description="CCHC-type" evidence="5">
    <location>
        <begin position="312"/>
        <end position="326"/>
    </location>
</feature>
<dbReference type="PROSITE" id="PS50878">
    <property type="entry name" value="RT_POL"/>
    <property type="match status" value="1"/>
</dbReference>
<feature type="compositionally biased region" description="Basic and acidic residues" evidence="4">
    <location>
        <begin position="286"/>
        <end position="295"/>
    </location>
</feature>
<feature type="domain" description="Reverse transcriptase" evidence="6">
    <location>
        <begin position="582"/>
        <end position="760"/>
    </location>
</feature>
<dbReference type="InterPro" id="IPR050951">
    <property type="entry name" value="Retrovirus_Pol_polyprotein"/>
</dbReference>
<feature type="domain" description="Integrase catalytic" evidence="7">
    <location>
        <begin position="1123"/>
        <end position="1281"/>
    </location>
</feature>
<dbReference type="InterPro" id="IPR043502">
    <property type="entry name" value="DNA/RNA_pol_sf"/>
</dbReference>
<dbReference type="Pfam" id="PF00665">
    <property type="entry name" value="rve"/>
    <property type="match status" value="1"/>
</dbReference>
<reference evidence="9" key="1">
    <citation type="submission" date="2025-08" db="UniProtKB">
        <authorList>
            <consortium name="RefSeq"/>
        </authorList>
    </citation>
    <scope>IDENTIFICATION</scope>
</reference>
<name>A0AAJ7L2I9_9ACAR</name>
<feature type="compositionally biased region" description="Basic and acidic residues" evidence="4">
    <location>
        <begin position="217"/>
        <end position="228"/>
    </location>
</feature>
<evidence type="ECO:0000256" key="2">
    <source>
        <dbReference type="ARBA" id="ARBA00023268"/>
    </source>
</evidence>
<dbReference type="Gene3D" id="3.30.70.270">
    <property type="match status" value="2"/>
</dbReference>
<dbReference type="InterPro" id="IPR001584">
    <property type="entry name" value="Integrase_cat-core"/>
</dbReference>
<dbReference type="PANTHER" id="PTHR37984">
    <property type="entry name" value="PROTEIN CBG26694"/>
    <property type="match status" value="1"/>
</dbReference>
<dbReference type="GO" id="GO:0008270">
    <property type="term" value="F:zinc ion binding"/>
    <property type="evidence" value="ECO:0007669"/>
    <property type="project" value="UniProtKB-KW"/>
</dbReference>
<sequence length="1652" mass="186946">MYSGNVKSKEQQLSQDKYRKILSKIGKSEILTGLRTLHNLLLIMRTVHGREAENTLSTSIPAPPVYKTVTANTYGEKLHRHILIARELAKELADKEKDDNKTSYDSRRRENVFKLGDLVLVLYPFRKVGQSDKLQSPFFGPFIIKEQRGPETFLVAPVEQATLPGPRTKEHTEHSSRLKVIQADEPGAGQMENDPATAPANLPTGITDPSETANPATEHRSDPARTDSTDQLSLSEDSIKDHILRGLTSEYSFLVHEVRGGKHDDVTALVQDISDCMASNKLRSGHRSDREDARRPSSFSSEAVNGAHRRIRCYKCHQEGHKAMQCSSEQPLLMIQEAEGRTDEALYSSDILIGKDLLDTGLITIYFDGSAWILKPEIFLQLMLGRMGGEQAQGKNKNVSVLTVEDVEIPARSIHFIRAKLNEVCGGTLMIKHMDDVGVLCGVRDGDTLIPISNTELKKKVISRGSVFAKGRLLEAGDIFELEPVTKFGEGAVIRQIRERPMLKAEDLKVEKSVPTRLVAELVELVNKYADVVAVSMEDLGKTQVAECTIEEMAGSGPIWARPYRLSLAERDALKDIVKKMLAAGIIQESNSPYASPVMLVKKKDSTFRLVIDFRKLNSQTLRKNFPIPLIEDILDAVGGRQIHTTMDVAWGYYQIPMARDACHKAAFITPDRHHEPLVMMNGIANGPAVFQELMNKVQGMIGRDVVFPFVDDMITATDKFDVHFSLEKIFSVLREVGLKIRLSKCEFFMKTVDFLGFTLSKDGIRPGNAKLKAIEEYPVPKSVPEVRSFLGLAGFFRRFIKGFSTVANPLTSMLKKNAVFDWNQECEDAFEQLKQKLMAKPVLTSFTRGNPIQLHTDASGVRLGAALMQKYDGAWKMVCAASRRLSATEQKYHSTKLEQLAVVWACERFRHYLYGEEFEVVTDCVAVQALKSKRATSNQIARWLYKLAEYEFTITHRAGERMQHVDTFSRYPVEDAPIEEKGVEDRKRVVKTFDEATAILQYQDKEIGRVVEAWKRKEIQRRELMRAQFEVKNGVLFRKMEIEGRERLLFVVPRAARKCICVLMHEQSGHFGKDKTMALIQERYWFPVMRKYVQQHLRQCIECLYNEEITERQEGICHPIPPARRPFQKIMIDHCGPFPPSASKQHIIVLVDSLSKFVVLEAVKTTETRYVIVFLTRIFYQYGLPDIFISDPGTAFTSKKLQEFVAEKGNRHVKIGVQHPQSNGQTERMNKTVVTVLRILCHHPEERDWFGKLEATAHFINRRVAKSTNKSPFEVLYGYLPRRDNFSLYVDEQQTSKGWNPPQSLRDEVTHAVTLAQKDFSKYYDSKRRPHTVRYSVGYGEVVRRLPVATGLPTKLQPKFRGPLVVTAVLANDSYQLAQLGGSNYMTTAHCSQIKLFKVAQEVGDVIVPHETDSDDELDAINPDDKHGEGEVTFQGESRQNPEARSSATTESSVETAPSQEDSVPGIRDKETDETLSRLMDSWELKDTEDGGYGDALLSVHRGNKCVIIKLWDAPCVPEMNTNLISVSKLTESGYKVTMSTERTLISTGQGRAIAECKQGLYVLNIDKRIKYEDDFFNCESCQQGKQHRSTYRAKPTDCRAKRPGYIHGDLCSPAQRSLTGFNHFMCLTDDFSRFRRVYFFKTKEQAAEAI</sequence>
<dbReference type="RefSeq" id="XP_018493794.2">
    <property type="nucleotide sequence ID" value="XM_018638278.2"/>
</dbReference>
<accession>A0AAJ7L2I9</accession>
<gene>
    <name evidence="9" type="primary">LOC108863746</name>
</gene>
<dbReference type="InterPro" id="IPR001878">
    <property type="entry name" value="Znf_CCHC"/>
</dbReference>
<feature type="region of interest" description="Disordered" evidence="4">
    <location>
        <begin position="281"/>
        <end position="303"/>
    </location>
</feature>
<dbReference type="GO" id="GO:0015074">
    <property type="term" value="P:DNA integration"/>
    <property type="evidence" value="ECO:0007669"/>
    <property type="project" value="InterPro"/>
</dbReference>
<evidence type="ECO:0000259" key="7">
    <source>
        <dbReference type="PROSITE" id="PS50994"/>
    </source>
</evidence>
<protein>
    <recommendedName>
        <fullName evidence="1">RNA-directed DNA polymerase</fullName>
        <ecNumber evidence="1">2.7.7.49</ecNumber>
    </recommendedName>
</protein>
<keyword evidence="3" id="KW-0863">Zinc-finger</keyword>
<dbReference type="FunFam" id="1.10.340.70:FF:000001">
    <property type="entry name" value="Retrovirus-related Pol polyprotein from transposon gypsy-like Protein"/>
    <property type="match status" value="1"/>
</dbReference>
<feature type="region of interest" description="Disordered" evidence="4">
    <location>
        <begin position="187"/>
        <end position="234"/>
    </location>
</feature>
<dbReference type="FunFam" id="3.30.70.270:FF:000026">
    <property type="entry name" value="Transposon Ty3-G Gag-Pol polyprotein"/>
    <property type="match status" value="1"/>
</dbReference>
<dbReference type="InterPro" id="IPR012337">
    <property type="entry name" value="RNaseH-like_sf"/>
</dbReference>
<feature type="region of interest" description="Disordered" evidence="4">
    <location>
        <begin position="1411"/>
        <end position="1474"/>
    </location>
</feature>
<evidence type="ECO:0000256" key="4">
    <source>
        <dbReference type="SAM" id="MobiDB-lite"/>
    </source>
</evidence>
<dbReference type="SUPFAM" id="SSF53098">
    <property type="entry name" value="Ribonuclease H-like"/>
    <property type="match status" value="1"/>
</dbReference>
<dbReference type="PANTHER" id="PTHR37984:SF5">
    <property type="entry name" value="PROTEIN NYNRIN-LIKE"/>
    <property type="match status" value="1"/>
</dbReference>
<dbReference type="GO" id="GO:0003964">
    <property type="term" value="F:RNA-directed DNA polymerase activity"/>
    <property type="evidence" value="ECO:0007669"/>
    <property type="project" value="UniProtKB-EC"/>
</dbReference>
<dbReference type="Pfam" id="PF17921">
    <property type="entry name" value="Integrase_H2C2"/>
    <property type="match status" value="1"/>
</dbReference>
<evidence type="ECO:0000259" key="6">
    <source>
        <dbReference type="PROSITE" id="PS50878"/>
    </source>
</evidence>
<organism evidence="8 9">
    <name type="scientific">Galendromus occidentalis</name>
    <name type="common">western predatory mite</name>
    <dbReference type="NCBI Taxonomy" id="34638"/>
    <lineage>
        <taxon>Eukaryota</taxon>
        <taxon>Metazoa</taxon>
        <taxon>Ecdysozoa</taxon>
        <taxon>Arthropoda</taxon>
        <taxon>Chelicerata</taxon>
        <taxon>Arachnida</taxon>
        <taxon>Acari</taxon>
        <taxon>Parasitiformes</taxon>
        <taxon>Mesostigmata</taxon>
        <taxon>Gamasina</taxon>
        <taxon>Phytoseioidea</taxon>
        <taxon>Phytoseiidae</taxon>
        <taxon>Typhlodrominae</taxon>
        <taxon>Galendromus</taxon>
    </lineage>
</organism>
<dbReference type="InterPro" id="IPR043128">
    <property type="entry name" value="Rev_trsase/Diguanyl_cyclase"/>
</dbReference>
<dbReference type="PROSITE" id="PS50158">
    <property type="entry name" value="ZF_CCHC"/>
    <property type="match status" value="1"/>
</dbReference>
<keyword evidence="3" id="KW-0479">Metal-binding</keyword>